<dbReference type="PANTHER" id="PTHR12988:SF6">
    <property type="entry name" value="SPHINGOMYELIN PHOSPHODIESTERASE 4"/>
    <property type="match status" value="1"/>
</dbReference>
<keyword evidence="7" id="KW-1185">Reference proteome</keyword>
<evidence type="ECO:0000313" key="6">
    <source>
        <dbReference type="EMBL" id="KAG0267673.1"/>
    </source>
</evidence>
<dbReference type="GO" id="GO:0006685">
    <property type="term" value="P:sphingomyelin catabolic process"/>
    <property type="evidence" value="ECO:0007669"/>
    <property type="project" value="TreeGrafter"/>
</dbReference>
<comment type="subcellular location">
    <subcellularLocation>
        <location evidence="1">Membrane</location>
        <topology evidence="1">Single-pass membrane protein</topology>
    </subcellularLocation>
</comment>
<feature type="region of interest" description="Disordered" evidence="5">
    <location>
        <begin position="701"/>
        <end position="720"/>
    </location>
</feature>
<dbReference type="EMBL" id="JAAAJB010000071">
    <property type="protein sequence ID" value="KAG0267673.1"/>
    <property type="molecule type" value="Genomic_DNA"/>
</dbReference>
<name>A0A9P6UBL2_9FUNG</name>
<accession>A0A9P6UBL2</accession>
<dbReference type="GO" id="GO:0016020">
    <property type="term" value="C:membrane"/>
    <property type="evidence" value="ECO:0007669"/>
    <property type="project" value="UniProtKB-SubCell"/>
</dbReference>
<evidence type="ECO:0000256" key="5">
    <source>
        <dbReference type="SAM" id="MobiDB-lite"/>
    </source>
</evidence>
<evidence type="ECO:0000256" key="3">
    <source>
        <dbReference type="ARBA" id="ARBA00022989"/>
    </source>
</evidence>
<reference evidence="6" key="1">
    <citation type="journal article" date="2020" name="Fungal Divers.">
        <title>Resolving the Mortierellaceae phylogeny through synthesis of multi-gene phylogenetics and phylogenomics.</title>
        <authorList>
            <person name="Vandepol N."/>
            <person name="Liber J."/>
            <person name="Desiro A."/>
            <person name="Na H."/>
            <person name="Kennedy M."/>
            <person name="Barry K."/>
            <person name="Grigoriev I.V."/>
            <person name="Miller A.N."/>
            <person name="O'Donnell K."/>
            <person name="Stajich J.E."/>
            <person name="Bonito G."/>
        </authorList>
    </citation>
    <scope>NUCLEOTIDE SEQUENCE</scope>
    <source>
        <strain evidence="6">BC1065</strain>
    </source>
</reference>
<protein>
    <submittedName>
        <fullName evidence="6">Sphingomyelin phosphodiesterase 4, neutral membrane (Neutral sphingomyelinase-3)</fullName>
    </submittedName>
</protein>
<dbReference type="GO" id="GO:0046475">
    <property type="term" value="P:glycerophospholipid catabolic process"/>
    <property type="evidence" value="ECO:0007669"/>
    <property type="project" value="TreeGrafter"/>
</dbReference>
<dbReference type="Proteomes" id="UP000807716">
    <property type="component" value="Unassembled WGS sequence"/>
</dbReference>
<keyword evidence="3" id="KW-1133">Transmembrane helix</keyword>
<dbReference type="OrthoDB" id="10251508at2759"/>
<evidence type="ECO:0000256" key="1">
    <source>
        <dbReference type="ARBA" id="ARBA00004167"/>
    </source>
</evidence>
<dbReference type="PANTHER" id="PTHR12988">
    <property type="entry name" value="SPHINGOMYELIN PHOSPHODIESTERASE 4"/>
    <property type="match status" value="1"/>
</dbReference>
<comment type="caution">
    <text evidence="6">The sequence shown here is derived from an EMBL/GenBank/DDBJ whole genome shotgun (WGS) entry which is preliminary data.</text>
</comment>
<dbReference type="Pfam" id="PF14724">
    <property type="entry name" value="mit_SMPDase"/>
    <property type="match status" value="1"/>
</dbReference>
<proteinExistence type="predicted"/>
<gene>
    <name evidence="6" type="primary">SMPD4</name>
    <name evidence="6" type="ORF">DFQ27_008453</name>
</gene>
<sequence length="936" mass="103671">MGFEDLERLMVGSVPDACLNLTNHLGKCFDSDTHAKAFYEFLPKLCRILFGSKESRGWLHLPLQKYELNALHDLLAPQGIMMRFMLAKFTDPIFYYEMQPGHLPKRTQTKLDPALYHQLPQMYLTRVHLEKVRPALEAQKTGAILSRVVLTFNMLEFYLYYFAYAFTLDDDELNMRSNLRPDPKLSFVRRIPPPAPSQTPNAKRAAAAAAAPRILVEGVYYELYNLYISYFLPPPLPAVAKDNRNNNSGTKVRVAQSLNVFTDETMEAGPDRHSSQMSISEFFVGTITELWLGQNGGRAGGGGGGVVVDNQAVRYIQPSEELAQCICVLVSHLFSHDVSGYALGGENMSTHVVDSKGQSVLNLPGMARRNAYQCLRPELYTFLKLGMKFWPLNETFSAFISVWSMWITPWRYGKRDPPLNEGDIVAAKWQPYILDNILFYTHLLELYLGRLSQPTPSTRTVIGGPAPMTLSRELRSIQRVLKIYQGKNLTDILKIGEKLILSPENFTESSYLAFEKAATAAAVVTQDATSQFLSNMTLALQKQLLQLEGREFRFEGLFLVEGTGRVVLRSILTKLGHLVDIRQDRLNGIEAAAANAANAASSAGWNMLNMLGSLMMSTPPAKSSTQDPAILKRDIKSLRDTMKLVGQVFDLVDAVVASFEKQYHVHLEGAGGDPKGGVNLTPEQLELLQLPLEDEQDIQSLLDDPDRTGGGSSSSSFSSSTFYVSRSNGIKGLVRRNMEDIKGQGPRADLLVLSYEIGFLVEHTRTLEEQLTPYWQWSLRRLRGVMPFLPASIEHTRVRLRWLASVRNLVTIAVVLLAFTTLRLMGSYWQYLVNGDIELEGGLGGAGAGRQVPVGAGRPGGAKQAYVRPGAGQGNNYVQTAVPKIDFHVTPVGRGAADHGAAFGWEPPNFSSSGVRHRPTGVAPPNAAYTVQVPPI</sequence>
<evidence type="ECO:0000256" key="4">
    <source>
        <dbReference type="ARBA" id="ARBA00023136"/>
    </source>
</evidence>
<evidence type="ECO:0000256" key="2">
    <source>
        <dbReference type="ARBA" id="ARBA00022692"/>
    </source>
</evidence>
<keyword evidence="2" id="KW-0812">Transmembrane</keyword>
<dbReference type="InterPro" id="IPR024129">
    <property type="entry name" value="Sphingomy_SMPD4"/>
</dbReference>
<keyword evidence="4" id="KW-0472">Membrane</keyword>
<organism evidence="6 7">
    <name type="scientific">Actinomortierella ambigua</name>
    <dbReference type="NCBI Taxonomy" id="1343610"/>
    <lineage>
        <taxon>Eukaryota</taxon>
        <taxon>Fungi</taxon>
        <taxon>Fungi incertae sedis</taxon>
        <taxon>Mucoromycota</taxon>
        <taxon>Mortierellomycotina</taxon>
        <taxon>Mortierellomycetes</taxon>
        <taxon>Mortierellales</taxon>
        <taxon>Mortierellaceae</taxon>
        <taxon>Actinomortierella</taxon>
    </lineage>
</organism>
<evidence type="ECO:0000313" key="7">
    <source>
        <dbReference type="Proteomes" id="UP000807716"/>
    </source>
</evidence>
<dbReference type="AlphaFoldDB" id="A0A9P6UBL2"/>
<dbReference type="GO" id="GO:0050290">
    <property type="term" value="F:sphingomyelin phosphodiesterase D activity"/>
    <property type="evidence" value="ECO:0007669"/>
    <property type="project" value="InterPro"/>
</dbReference>
<dbReference type="GO" id="GO:0046513">
    <property type="term" value="P:ceramide biosynthetic process"/>
    <property type="evidence" value="ECO:0007669"/>
    <property type="project" value="TreeGrafter"/>
</dbReference>